<evidence type="ECO:0000313" key="3">
    <source>
        <dbReference type="EMBL" id="RGM92525.1"/>
    </source>
</evidence>
<evidence type="ECO:0000256" key="1">
    <source>
        <dbReference type="SAM" id="MobiDB-lite"/>
    </source>
</evidence>
<evidence type="ECO:0000313" key="8">
    <source>
        <dbReference type="Proteomes" id="UP000284361"/>
    </source>
</evidence>
<evidence type="ECO:0000313" key="5">
    <source>
        <dbReference type="EMBL" id="RHH41136.1"/>
    </source>
</evidence>
<dbReference type="EMBL" id="QSTW01000003">
    <property type="protein sequence ID" value="RGM92525.1"/>
    <property type="molecule type" value="Genomic_DNA"/>
</dbReference>
<dbReference type="EMBL" id="QROI01000040">
    <property type="protein sequence ID" value="RHL10018.1"/>
    <property type="molecule type" value="Genomic_DNA"/>
</dbReference>
<accession>A0A3E4ZBQ5</accession>
<dbReference type="InterPro" id="IPR005901">
    <property type="entry name" value="GLPGLI"/>
</dbReference>
<gene>
    <name evidence="6" type="ORF">DW035_15565</name>
    <name evidence="5" type="ORF">DW204_12690</name>
    <name evidence="4" type="ORF">DW789_08215</name>
    <name evidence="3" type="ORF">DXB87_03740</name>
</gene>
<dbReference type="EMBL" id="QSJG01000014">
    <property type="protein sequence ID" value="RHD54338.1"/>
    <property type="molecule type" value="Genomic_DNA"/>
</dbReference>
<dbReference type="EMBL" id="QRJS01000040">
    <property type="protein sequence ID" value="RHH41136.1"/>
    <property type="molecule type" value="Genomic_DNA"/>
</dbReference>
<evidence type="ECO:0000313" key="10">
    <source>
        <dbReference type="Proteomes" id="UP000284998"/>
    </source>
</evidence>
<dbReference type="NCBIfam" id="TIGR01200">
    <property type="entry name" value="GLPGLI"/>
    <property type="match status" value="1"/>
</dbReference>
<evidence type="ECO:0000313" key="6">
    <source>
        <dbReference type="EMBL" id="RHL10018.1"/>
    </source>
</evidence>
<name>A0A3E4ZBQ5_9BACT</name>
<dbReference type="AlphaFoldDB" id="A0A3E4ZBQ5"/>
<evidence type="ECO:0000313" key="7">
    <source>
        <dbReference type="Proteomes" id="UP000260814"/>
    </source>
</evidence>
<reference evidence="7 8" key="1">
    <citation type="submission" date="2018-08" db="EMBL/GenBank/DDBJ databases">
        <title>A genome reference for cultivated species of the human gut microbiota.</title>
        <authorList>
            <person name="Zou Y."/>
            <person name="Xue W."/>
            <person name="Luo G."/>
        </authorList>
    </citation>
    <scope>NUCLEOTIDE SEQUENCE [LARGE SCALE GENOMIC DNA]</scope>
    <source>
        <strain evidence="6 9">AF39-11</strain>
        <strain evidence="5 10">AM17-44</strain>
        <strain evidence="4 8">AM31-10</strain>
        <strain evidence="3 7">OM06-2</strain>
    </source>
</reference>
<evidence type="ECO:0000313" key="4">
    <source>
        <dbReference type="EMBL" id="RHD54338.1"/>
    </source>
</evidence>
<proteinExistence type="predicted"/>
<evidence type="ECO:0000256" key="2">
    <source>
        <dbReference type="SAM" id="SignalP"/>
    </source>
</evidence>
<evidence type="ECO:0000313" key="9">
    <source>
        <dbReference type="Proteomes" id="UP000284916"/>
    </source>
</evidence>
<dbReference type="Proteomes" id="UP000284916">
    <property type="component" value="Unassembled WGS sequence"/>
</dbReference>
<protein>
    <submittedName>
        <fullName evidence="3">GLPGLI family protein</fullName>
    </submittedName>
</protein>
<keyword evidence="2" id="KW-0732">Signal</keyword>
<dbReference type="Proteomes" id="UP000284998">
    <property type="component" value="Unassembled WGS sequence"/>
</dbReference>
<organism evidence="3 7">
    <name type="scientific">Phocaeicola plebeius</name>
    <dbReference type="NCBI Taxonomy" id="310297"/>
    <lineage>
        <taxon>Bacteria</taxon>
        <taxon>Pseudomonadati</taxon>
        <taxon>Bacteroidota</taxon>
        <taxon>Bacteroidia</taxon>
        <taxon>Bacteroidales</taxon>
        <taxon>Bacteroidaceae</taxon>
        <taxon>Phocaeicola</taxon>
    </lineage>
</organism>
<sequence length="279" mass="32405">MGKIRLHKRTLQKSIISLVLALMTISISHAQENDKANMECLYRLSFLKDTTSTVTTDDLMVLRFNKDKSLFYSYNSYTLDSLLCSDKGSSIQMDILANGSSKYGKRIVSYNILKDFRNNLIDYTDNVGGEHYRYEEELPDFNWKISTEQKKIWDYTCQKATCDFRGRTYEAWFTTEIPVKDGPWKFYGLPGLIMEVYDIQKHYSFVFVGLRKSGANITMLPRQYTKSSREKYLKAYKNYIKDPVAFISAASGMKITVNGSSRRKPQKGKSVNYDVMERY</sequence>
<dbReference type="Proteomes" id="UP000284361">
    <property type="component" value="Unassembled WGS sequence"/>
</dbReference>
<feature type="chain" id="PRO_5036081311" evidence="2">
    <location>
        <begin position="31"/>
        <end position="279"/>
    </location>
</feature>
<comment type="caution">
    <text evidence="3">The sequence shown here is derived from an EMBL/GenBank/DDBJ whole genome shotgun (WGS) entry which is preliminary data.</text>
</comment>
<feature type="signal peptide" evidence="2">
    <location>
        <begin position="1"/>
        <end position="30"/>
    </location>
</feature>
<dbReference type="RefSeq" id="WP_117700851.1">
    <property type="nucleotide sequence ID" value="NZ_CAUWCJ010000011.1"/>
</dbReference>
<dbReference type="Pfam" id="PF09697">
    <property type="entry name" value="Porph_ging"/>
    <property type="match status" value="1"/>
</dbReference>
<dbReference type="Proteomes" id="UP000260814">
    <property type="component" value="Unassembled WGS sequence"/>
</dbReference>
<feature type="region of interest" description="Disordered" evidence="1">
    <location>
        <begin position="258"/>
        <end position="279"/>
    </location>
</feature>